<dbReference type="PANTHER" id="PTHR34219">
    <property type="entry name" value="IRON-REGULATED INNER MEMBRANE PROTEIN-RELATED"/>
    <property type="match status" value="1"/>
</dbReference>
<dbReference type="PANTHER" id="PTHR34219:SF1">
    <property type="entry name" value="PEPSY DOMAIN-CONTAINING PROTEIN"/>
    <property type="match status" value="1"/>
</dbReference>
<keyword evidence="5" id="KW-1185">Reference proteome</keyword>
<evidence type="ECO:0000259" key="3">
    <source>
        <dbReference type="Pfam" id="PF03413"/>
    </source>
</evidence>
<sequence>MPGPESTTVLKPVPGSGPGAAAESGLPAALAEPAAPRPVAGTGWGAIRPLLLRLHFYAGVFVGPFLLIAALTGIAYVWTPQLEQAVYADELHVPAAAGALALDRQVAIARAEVPDGAVTGVRPGPTATDTTQVVFTRPGLAPSYYYTVFVDPHTGAVRGALETYGSGQALPLRGWIDTLHRSLHLGDFGRLYSELAASWLWVVTLAGVVLWLGRRRSARRAQGRRRLLNRHGTVGLSVAAALLFLSATGLTWSLHAGANITDLRSSWNWTTPSVTAAAPATAGDVGWQTAREATARAGLADPVEIRPPSGAGESYVVQQVGRTWPEKQDAMTVDPGTGRVTGTLRFADYPLAAKLSRWGIDAHMGLLFGVANQIVLTVVGIAVVCLVCWGYRMWWLRRPARGGARFGRPPGRGAWRRVPGRVLAPVLVTGAVLAWFLPVFGVSLLAFLAVDVVLGLRRREVPR</sequence>
<feature type="domain" description="PepSY" evidence="3">
    <location>
        <begin position="100"/>
        <end position="159"/>
    </location>
</feature>
<evidence type="ECO:0000256" key="2">
    <source>
        <dbReference type="SAM" id="Phobius"/>
    </source>
</evidence>
<dbReference type="Pfam" id="PF03413">
    <property type="entry name" value="PepSY"/>
    <property type="match status" value="1"/>
</dbReference>
<feature type="transmembrane region" description="Helical" evidence="2">
    <location>
        <begin position="234"/>
        <end position="254"/>
    </location>
</feature>
<feature type="transmembrane region" description="Helical" evidence="2">
    <location>
        <begin position="366"/>
        <end position="391"/>
    </location>
</feature>
<reference evidence="5" key="1">
    <citation type="journal article" date="2019" name="Int. J. Syst. Evol. Microbiol.">
        <title>The Global Catalogue of Microorganisms (GCM) 10K type strain sequencing project: providing services to taxonomists for standard genome sequencing and annotation.</title>
        <authorList>
            <consortium name="The Broad Institute Genomics Platform"/>
            <consortium name="The Broad Institute Genome Sequencing Center for Infectious Disease"/>
            <person name="Wu L."/>
            <person name="Ma J."/>
        </authorList>
    </citation>
    <scope>NUCLEOTIDE SEQUENCE [LARGE SCALE GENOMIC DNA]</scope>
    <source>
        <strain evidence="5">JCM 16898</strain>
    </source>
</reference>
<gene>
    <name evidence="4" type="ORF">GCM10022222_04260</name>
</gene>
<keyword evidence="2" id="KW-0472">Membrane</keyword>
<feature type="transmembrane region" description="Helical" evidence="2">
    <location>
        <begin position="56"/>
        <end position="78"/>
    </location>
</feature>
<dbReference type="Pfam" id="PF03929">
    <property type="entry name" value="PepSY_TM"/>
    <property type="match status" value="1"/>
</dbReference>
<keyword evidence="2" id="KW-1133">Transmembrane helix</keyword>
<proteinExistence type="predicted"/>
<dbReference type="InterPro" id="IPR025711">
    <property type="entry name" value="PepSY"/>
</dbReference>
<evidence type="ECO:0000313" key="5">
    <source>
        <dbReference type="Proteomes" id="UP001500689"/>
    </source>
</evidence>
<feature type="region of interest" description="Disordered" evidence="1">
    <location>
        <begin position="1"/>
        <end position="27"/>
    </location>
</feature>
<dbReference type="EMBL" id="BAAAZN010000001">
    <property type="protein sequence ID" value="GAA3524776.1"/>
    <property type="molecule type" value="Genomic_DNA"/>
</dbReference>
<evidence type="ECO:0000313" key="4">
    <source>
        <dbReference type="EMBL" id="GAA3524776.1"/>
    </source>
</evidence>
<dbReference type="Proteomes" id="UP001500689">
    <property type="component" value="Unassembled WGS sequence"/>
</dbReference>
<feature type="transmembrane region" description="Helical" evidence="2">
    <location>
        <begin position="422"/>
        <end position="450"/>
    </location>
</feature>
<evidence type="ECO:0000256" key="1">
    <source>
        <dbReference type="SAM" id="MobiDB-lite"/>
    </source>
</evidence>
<feature type="transmembrane region" description="Helical" evidence="2">
    <location>
        <begin position="195"/>
        <end position="213"/>
    </location>
</feature>
<dbReference type="InterPro" id="IPR005625">
    <property type="entry name" value="PepSY-ass_TM"/>
</dbReference>
<organism evidence="4 5">
    <name type="scientific">Amycolatopsis ultiminotia</name>
    <dbReference type="NCBI Taxonomy" id="543629"/>
    <lineage>
        <taxon>Bacteria</taxon>
        <taxon>Bacillati</taxon>
        <taxon>Actinomycetota</taxon>
        <taxon>Actinomycetes</taxon>
        <taxon>Pseudonocardiales</taxon>
        <taxon>Pseudonocardiaceae</taxon>
        <taxon>Amycolatopsis</taxon>
    </lineage>
</organism>
<comment type="caution">
    <text evidence="4">The sequence shown here is derived from an EMBL/GenBank/DDBJ whole genome shotgun (WGS) entry which is preliminary data.</text>
</comment>
<keyword evidence="2" id="KW-0812">Transmembrane</keyword>
<name>A0ABP6V168_9PSEU</name>
<accession>A0ABP6V168</accession>
<protein>
    <submittedName>
        <fullName evidence="4">PepSY-associated TM helix domain-containing protein</fullName>
    </submittedName>
</protein>